<protein>
    <submittedName>
        <fullName evidence="1">Uncharacterized protein</fullName>
    </submittedName>
</protein>
<accession>A0A9N7Z8T2</accession>
<evidence type="ECO:0000313" key="1">
    <source>
        <dbReference type="EMBL" id="CAB1454052.1"/>
    </source>
</evidence>
<evidence type="ECO:0000313" key="2">
    <source>
        <dbReference type="Proteomes" id="UP001153269"/>
    </source>
</evidence>
<keyword evidence="2" id="KW-1185">Reference proteome</keyword>
<dbReference type="EMBL" id="CADEAL010004197">
    <property type="protein sequence ID" value="CAB1454052.1"/>
    <property type="molecule type" value="Genomic_DNA"/>
</dbReference>
<proteinExistence type="predicted"/>
<dbReference type="Proteomes" id="UP001153269">
    <property type="component" value="Unassembled WGS sequence"/>
</dbReference>
<sequence length="102" mass="11257">MDRSMAADRLIVPKSRKSFKVVHINSVPLSKAPYSPNICSRAPYMAHCSVCPAPDGSKAEVKFPYLHEERSSPEFSPLSTFSTCNKCQVEDIRNRGGKGPSE</sequence>
<gene>
    <name evidence="1" type="ORF">PLEPLA_LOCUS41814</name>
</gene>
<dbReference type="AlphaFoldDB" id="A0A9N7Z8T2"/>
<comment type="caution">
    <text evidence="1">The sequence shown here is derived from an EMBL/GenBank/DDBJ whole genome shotgun (WGS) entry which is preliminary data.</text>
</comment>
<name>A0A9N7Z8T2_PLEPL</name>
<organism evidence="1 2">
    <name type="scientific">Pleuronectes platessa</name>
    <name type="common">European plaice</name>
    <dbReference type="NCBI Taxonomy" id="8262"/>
    <lineage>
        <taxon>Eukaryota</taxon>
        <taxon>Metazoa</taxon>
        <taxon>Chordata</taxon>
        <taxon>Craniata</taxon>
        <taxon>Vertebrata</taxon>
        <taxon>Euteleostomi</taxon>
        <taxon>Actinopterygii</taxon>
        <taxon>Neopterygii</taxon>
        <taxon>Teleostei</taxon>
        <taxon>Neoteleostei</taxon>
        <taxon>Acanthomorphata</taxon>
        <taxon>Carangaria</taxon>
        <taxon>Pleuronectiformes</taxon>
        <taxon>Pleuronectoidei</taxon>
        <taxon>Pleuronectidae</taxon>
        <taxon>Pleuronectes</taxon>
    </lineage>
</organism>
<reference evidence="1" key="1">
    <citation type="submission" date="2020-03" db="EMBL/GenBank/DDBJ databases">
        <authorList>
            <person name="Weist P."/>
        </authorList>
    </citation>
    <scope>NUCLEOTIDE SEQUENCE</scope>
</reference>